<accession>A0ABW3QK94</accession>
<dbReference type="CDD" id="cd06583">
    <property type="entry name" value="PGRP"/>
    <property type="match status" value="1"/>
</dbReference>
<dbReference type="EC" id="3.5.1.28" evidence="2"/>
<feature type="domain" description="N-acetylmuramoyl-L-alanine amidase" evidence="1">
    <location>
        <begin position="2"/>
        <end position="126"/>
    </location>
</feature>
<dbReference type="RefSeq" id="WP_265990876.1">
    <property type="nucleotide sequence ID" value="NZ_CP110973.1"/>
</dbReference>
<evidence type="ECO:0000259" key="1">
    <source>
        <dbReference type="Pfam" id="PF01510"/>
    </source>
</evidence>
<dbReference type="InterPro" id="IPR036505">
    <property type="entry name" value="Amidase/PGRP_sf"/>
</dbReference>
<dbReference type="SUPFAM" id="SSF55846">
    <property type="entry name" value="N-acetylmuramoyl-L-alanine amidase-like"/>
    <property type="match status" value="1"/>
</dbReference>
<dbReference type="GO" id="GO:0008745">
    <property type="term" value="F:N-acetylmuramoyl-L-alanine amidase activity"/>
    <property type="evidence" value="ECO:0007669"/>
    <property type="project" value="UniProtKB-EC"/>
</dbReference>
<dbReference type="Pfam" id="PF01510">
    <property type="entry name" value="Amidase_2"/>
    <property type="match status" value="1"/>
</dbReference>
<dbReference type="Gene3D" id="3.40.80.10">
    <property type="entry name" value="Peptidoglycan recognition protein-like"/>
    <property type="match status" value="1"/>
</dbReference>
<reference evidence="3" key="1">
    <citation type="journal article" date="2019" name="Int. J. Syst. Evol. Microbiol.">
        <title>The Global Catalogue of Microorganisms (GCM) 10K type strain sequencing project: providing services to taxonomists for standard genome sequencing and annotation.</title>
        <authorList>
            <consortium name="The Broad Institute Genomics Platform"/>
            <consortium name="The Broad Institute Genome Sequencing Center for Infectious Disease"/>
            <person name="Wu L."/>
            <person name="Ma J."/>
        </authorList>
    </citation>
    <scope>NUCLEOTIDE SEQUENCE [LARGE SCALE GENOMIC DNA]</scope>
    <source>
        <strain evidence="3">CCUG 55608</strain>
    </source>
</reference>
<comment type="caution">
    <text evidence="2">The sequence shown here is derived from an EMBL/GenBank/DDBJ whole genome shotgun (WGS) entry which is preliminary data.</text>
</comment>
<dbReference type="EMBL" id="JBHTLP010000011">
    <property type="protein sequence ID" value="MFD1143039.1"/>
    <property type="molecule type" value="Genomic_DNA"/>
</dbReference>
<protein>
    <submittedName>
        <fullName evidence="2">N-acetylmuramoyl-L-alanine amidase</fullName>
        <ecNumber evidence="2">3.5.1.28</ecNumber>
    </submittedName>
</protein>
<sequence length="141" mass="15690">MRTITHIVVHCTATNPNATVASILRYWKTVLGWKYPGYHHIIKADGTVEHLLSEELVSNGVAGHNAHSVHLSYVGGIDAQGNPHDTRTLDQQLVMLSMLRKLKAKYPKATICGHRDFPGVKKACPSFDVRAWLKEEAPELL</sequence>
<organism evidence="2 3">
    <name type="scientific">Larkinella insperata</name>
    <dbReference type="NCBI Taxonomy" id="332158"/>
    <lineage>
        <taxon>Bacteria</taxon>
        <taxon>Pseudomonadati</taxon>
        <taxon>Bacteroidota</taxon>
        <taxon>Cytophagia</taxon>
        <taxon>Cytophagales</taxon>
        <taxon>Spirosomataceae</taxon>
        <taxon>Larkinella</taxon>
    </lineage>
</organism>
<keyword evidence="3" id="KW-1185">Reference proteome</keyword>
<evidence type="ECO:0000313" key="3">
    <source>
        <dbReference type="Proteomes" id="UP001597116"/>
    </source>
</evidence>
<keyword evidence="2" id="KW-0378">Hydrolase</keyword>
<name>A0ABW3QK94_9BACT</name>
<proteinExistence type="predicted"/>
<evidence type="ECO:0000313" key="2">
    <source>
        <dbReference type="EMBL" id="MFD1143039.1"/>
    </source>
</evidence>
<dbReference type="InterPro" id="IPR002502">
    <property type="entry name" value="Amidase_domain"/>
</dbReference>
<dbReference type="Proteomes" id="UP001597116">
    <property type="component" value="Unassembled WGS sequence"/>
</dbReference>
<gene>
    <name evidence="2" type="ORF">ACFQ4C_18070</name>
</gene>